<dbReference type="OrthoDB" id="550558at2759"/>
<dbReference type="PANTHER" id="PTHR36492:SF2">
    <property type="entry name" value="[ACYL-CARRIER-PROTEIN] PHOSPHODIESTERASE PPTH"/>
    <property type="match status" value="1"/>
</dbReference>
<feature type="domain" description="Calcineurin-like phosphoesterase" evidence="2">
    <location>
        <begin position="69"/>
        <end position="149"/>
    </location>
</feature>
<gene>
    <name evidence="3" type="ORF">MICPUCDRAFT_43305</name>
</gene>
<dbReference type="GeneID" id="9689507"/>
<dbReference type="eggNOG" id="ENOG502QPJI">
    <property type="taxonomic scope" value="Eukaryota"/>
</dbReference>
<dbReference type="GO" id="GO:0016787">
    <property type="term" value="F:hydrolase activity"/>
    <property type="evidence" value="ECO:0007669"/>
    <property type="project" value="InterPro"/>
</dbReference>
<protein>
    <submittedName>
        <fullName evidence="3">Predicted protein</fullName>
    </submittedName>
</protein>
<dbReference type="KEGG" id="mpp:MICPUCDRAFT_43305"/>
<dbReference type="Gene3D" id="3.60.21.10">
    <property type="match status" value="1"/>
</dbReference>
<dbReference type="InterPro" id="IPR029052">
    <property type="entry name" value="Metallo-depent_PP-like"/>
</dbReference>
<dbReference type="InterPro" id="IPR004843">
    <property type="entry name" value="Calcineurin-like_PHP"/>
</dbReference>
<reference evidence="3 4" key="1">
    <citation type="journal article" date="2009" name="Science">
        <title>Green evolution and dynamic adaptations revealed by genomes of the marine picoeukaryotes Micromonas.</title>
        <authorList>
            <person name="Worden A.Z."/>
            <person name="Lee J.H."/>
            <person name="Mock T."/>
            <person name="Rouze P."/>
            <person name="Simmons M.P."/>
            <person name="Aerts A.L."/>
            <person name="Allen A.E."/>
            <person name="Cuvelier M.L."/>
            <person name="Derelle E."/>
            <person name="Everett M.V."/>
            <person name="Foulon E."/>
            <person name="Grimwood J."/>
            <person name="Gundlach H."/>
            <person name="Henrissat B."/>
            <person name="Napoli C."/>
            <person name="McDonald S.M."/>
            <person name="Parker M.S."/>
            <person name="Rombauts S."/>
            <person name="Salamov A."/>
            <person name="Von Dassow P."/>
            <person name="Badger J.H."/>
            <person name="Coutinho P.M."/>
            <person name="Demir E."/>
            <person name="Dubchak I."/>
            <person name="Gentemann C."/>
            <person name="Eikrem W."/>
            <person name="Gready J.E."/>
            <person name="John U."/>
            <person name="Lanier W."/>
            <person name="Lindquist E.A."/>
            <person name="Lucas S."/>
            <person name="Mayer K.F."/>
            <person name="Moreau H."/>
            <person name="Not F."/>
            <person name="Otillar R."/>
            <person name="Panaud O."/>
            <person name="Pangilinan J."/>
            <person name="Paulsen I."/>
            <person name="Piegu B."/>
            <person name="Poliakov A."/>
            <person name="Robbens S."/>
            <person name="Schmutz J."/>
            <person name="Toulza E."/>
            <person name="Wyss T."/>
            <person name="Zelensky A."/>
            <person name="Zhou K."/>
            <person name="Armbrust E.V."/>
            <person name="Bhattacharya D."/>
            <person name="Goodenough U.W."/>
            <person name="Van de Peer Y."/>
            <person name="Grigoriev I.V."/>
        </authorList>
    </citation>
    <scope>NUCLEOTIDE SEQUENCE [LARGE SCALE GENOMIC DNA]</scope>
    <source>
        <strain evidence="3 4">CCMP1545</strain>
    </source>
</reference>
<dbReference type="Proteomes" id="UP000001876">
    <property type="component" value="Unassembled WGS sequence"/>
</dbReference>
<dbReference type="Pfam" id="PF00149">
    <property type="entry name" value="Metallophos"/>
    <property type="match status" value="1"/>
</dbReference>
<evidence type="ECO:0000256" key="1">
    <source>
        <dbReference type="SAM" id="MobiDB-lite"/>
    </source>
</evidence>
<evidence type="ECO:0000313" key="3">
    <source>
        <dbReference type="EMBL" id="EEH51688.1"/>
    </source>
</evidence>
<dbReference type="OMA" id="YVQCALG"/>
<feature type="compositionally biased region" description="Polar residues" evidence="1">
    <location>
        <begin position="221"/>
        <end position="231"/>
    </location>
</feature>
<evidence type="ECO:0000313" key="4">
    <source>
        <dbReference type="Proteomes" id="UP000001876"/>
    </source>
</evidence>
<dbReference type="RefSeq" id="XP_003064066.1">
    <property type="nucleotide sequence ID" value="XM_003064020.1"/>
</dbReference>
<organism evidence="4">
    <name type="scientific">Micromonas pusilla (strain CCMP1545)</name>
    <name type="common">Picoplanktonic green alga</name>
    <dbReference type="NCBI Taxonomy" id="564608"/>
    <lineage>
        <taxon>Eukaryota</taxon>
        <taxon>Viridiplantae</taxon>
        <taxon>Chlorophyta</taxon>
        <taxon>Mamiellophyceae</taxon>
        <taxon>Mamiellales</taxon>
        <taxon>Mamiellaceae</taxon>
        <taxon>Micromonas</taxon>
    </lineage>
</organism>
<keyword evidence="4" id="KW-1185">Reference proteome</keyword>
<dbReference type="SUPFAM" id="SSF56300">
    <property type="entry name" value="Metallo-dependent phosphatases"/>
    <property type="match status" value="1"/>
</dbReference>
<sequence length="447" mass="48808">MRRSASAPVVAASSAPVETRAEYYSLIVNAINDAAAKAPPPNRALPPPPSFASSSFAADRYSRDGRWTVHAISDVHADMKDNMRWAKRLPRYPPRHALIVAGDVATAVDCIAATLRAFKEKFEEVFYVPGNHDLWSPAPPNDWSHAGHPANSIGKLRHIVDVCASLGVRVAPTILPGAAGGKSALEEETPEASQSSESEEEEDYFGKIGGSRRRTKEDTLAKSNTPPSNETVPAATTAASTDQSPNDVLILPMQSWYKSTFYGGDHPTDSFHGREDDETFSSREKHFDVGCCWPPAIGYANEPRNSHARGIADFFLRCNEGIGAAGTKRVVLDRVGVPPAVPESSVDVVSFSHFIPHPRLYRGHPRLSKVMGCEELGAQVRELRSVCHVFGHSHMDVDEVIGGCRYVQCALGYPNERWGGSVTPTKVWPRGRRRETSAWADVDSWSS</sequence>
<dbReference type="PANTHER" id="PTHR36492">
    <property type="match status" value="1"/>
</dbReference>
<feature type="region of interest" description="Disordered" evidence="1">
    <location>
        <begin position="177"/>
        <end position="245"/>
    </location>
</feature>
<dbReference type="InterPro" id="IPR052963">
    <property type="entry name" value="Pantetheine_PDE"/>
</dbReference>
<evidence type="ECO:0000259" key="2">
    <source>
        <dbReference type="Pfam" id="PF00149"/>
    </source>
</evidence>
<proteinExistence type="predicted"/>
<dbReference type="STRING" id="564608.C1N8D9"/>
<accession>C1N8D9</accession>
<name>C1N8D9_MICPC</name>
<dbReference type="AlphaFoldDB" id="C1N8D9"/>
<dbReference type="EMBL" id="GG663750">
    <property type="protein sequence ID" value="EEH51688.1"/>
    <property type="molecule type" value="Genomic_DNA"/>
</dbReference>